<comment type="caution">
    <text evidence="2">The sequence shown here is derived from an EMBL/GenBank/DDBJ whole genome shotgun (WGS) entry which is preliminary data.</text>
</comment>
<sequence>MSSTVVTPGPSPADTPVDLRSDPAIERFLQEISAVGRRLEAMDVKITDLSADSKSICTDIAGFQGKVTDLDHRLSTVESKLVTLPDVDS</sequence>
<accession>A0AAV7MY54</accession>
<organism evidence="2 3">
    <name type="scientific">Pleurodeles waltl</name>
    <name type="common">Iberian ribbed newt</name>
    <dbReference type="NCBI Taxonomy" id="8319"/>
    <lineage>
        <taxon>Eukaryota</taxon>
        <taxon>Metazoa</taxon>
        <taxon>Chordata</taxon>
        <taxon>Craniata</taxon>
        <taxon>Vertebrata</taxon>
        <taxon>Euteleostomi</taxon>
        <taxon>Amphibia</taxon>
        <taxon>Batrachia</taxon>
        <taxon>Caudata</taxon>
        <taxon>Salamandroidea</taxon>
        <taxon>Salamandridae</taxon>
        <taxon>Pleurodelinae</taxon>
        <taxon>Pleurodeles</taxon>
    </lineage>
</organism>
<dbReference type="Gene3D" id="1.20.5.340">
    <property type="match status" value="1"/>
</dbReference>
<dbReference type="Proteomes" id="UP001066276">
    <property type="component" value="Chromosome 9"/>
</dbReference>
<reference evidence="2" key="1">
    <citation type="journal article" date="2022" name="bioRxiv">
        <title>Sequencing and chromosome-scale assembly of the giantPleurodeles waltlgenome.</title>
        <authorList>
            <person name="Brown T."/>
            <person name="Elewa A."/>
            <person name="Iarovenko S."/>
            <person name="Subramanian E."/>
            <person name="Araus A.J."/>
            <person name="Petzold A."/>
            <person name="Susuki M."/>
            <person name="Suzuki K.-i.T."/>
            <person name="Hayashi T."/>
            <person name="Toyoda A."/>
            <person name="Oliveira C."/>
            <person name="Osipova E."/>
            <person name="Leigh N.D."/>
            <person name="Simon A."/>
            <person name="Yun M.H."/>
        </authorList>
    </citation>
    <scope>NUCLEOTIDE SEQUENCE</scope>
    <source>
        <strain evidence="2">20211129_DDA</strain>
        <tissue evidence="2">Liver</tissue>
    </source>
</reference>
<evidence type="ECO:0000313" key="2">
    <source>
        <dbReference type="EMBL" id="KAJ1108666.1"/>
    </source>
</evidence>
<proteinExistence type="predicted"/>
<dbReference type="EMBL" id="JANPWB010000013">
    <property type="protein sequence ID" value="KAJ1108666.1"/>
    <property type="molecule type" value="Genomic_DNA"/>
</dbReference>
<feature type="region of interest" description="Disordered" evidence="1">
    <location>
        <begin position="1"/>
        <end position="20"/>
    </location>
</feature>
<name>A0AAV7MY54_PLEWA</name>
<evidence type="ECO:0000256" key="1">
    <source>
        <dbReference type="SAM" id="MobiDB-lite"/>
    </source>
</evidence>
<dbReference type="AlphaFoldDB" id="A0AAV7MY54"/>
<protein>
    <submittedName>
        <fullName evidence="2">Uncharacterized protein</fullName>
    </submittedName>
</protein>
<keyword evidence="3" id="KW-1185">Reference proteome</keyword>
<evidence type="ECO:0000313" key="3">
    <source>
        <dbReference type="Proteomes" id="UP001066276"/>
    </source>
</evidence>
<gene>
    <name evidence="2" type="ORF">NDU88_006042</name>
</gene>